<dbReference type="EMBL" id="BTRK01000005">
    <property type="protein sequence ID" value="GMR55422.1"/>
    <property type="molecule type" value="Genomic_DNA"/>
</dbReference>
<evidence type="ECO:0000313" key="1">
    <source>
        <dbReference type="EMBL" id="GMR55422.1"/>
    </source>
</evidence>
<keyword evidence="2" id="KW-1185">Reference proteome</keyword>
<evidence type="ECO:0000313" key="2">
    <source>
        <dbReference type="Proteomes" id="UP001328107"/>
    </source>
</evidence>
<name>A0AAN5I7H6_9BILA</name>
<reference evidence="2" key="1">
    <citation type="submission" date="2022-10" db="EMBL/GenBank/DDBJ databases">
        <title>Genome assembly of Pristionchus species.</title>
        <authorList>
            <person name="Yoshida K."/>
            <person name="Sommer R.J."/>
        </authorList>
    </citation>
    <scope>NUCLEOTIDE SEQUENCE [LARGE SCALE GENOMIC DNA]</scope>
    <source>
        <strain evidence="2">RS5460</strain>
    </source>
</reference>
<gene>
    <name evidence="1" type="ORF">PMAYCL1PPCAC_25617</name>
</gene>
<proteinExistence type="predicted"/>
<organism evidence="1 2">
    <name type="scientific">Pristionchus mayeri</name>
    <dbReference type="NCBI Taxonomy" id="1317129"/>
    <lineage>
        <taxon>Eukaryota</taxon>
        <taxon>Metazoa</taxon>
        <taxon>Ecdysozoa</taxon>
        <taxon>Nematoda</taxon>
        <taxon>Chromadorea</taxon>
        <taxon>Rhabditida</taxon>
        <taxon>Rhabditina</taxon>
        <taxon>Diplogasteromorpha</taxon>
        <taxon>Diplogasteroidea</taxon>
        <taxon>Neodiplogasteridae</taxon>
        <taxon>Pristionchus</taxon>
    </lineage>
</organism>
<sequence>LINDILDLKFLLAPFSKISKEQSLENWRLDRKVLLRCMKILILYLQNDVAHASWHSEYVRIREKVATSNINDVNNEINSESAFGFVIRIDQTTPITNVTKFHGV</sequence>
<dbReference type="AlphaFoldDB" id="A0AAN5I7H6"/>
<feature type="non-terminal residue" evidence="1">
    <location>
        <position position="104"/>
    </location>
</feature>
<comment type="caution">
    <text evidence="1">The sequence shown here is derived from an EMBL/GenBank/DDBJ whole genome shotgun (WGS) entry which is preliminary data.</text>
</comment>
<feature type="non-terminal residue" evidence="1">
    <location>
        <position position="1"/>
    </location>
</feature>
<protein>
    <submittedName>
        <fullName evidence="1">Uncharacterized protein</fullName>
    </submittedName>
</protein>
<dbReference type="Proteomes" id="UP001328107">
    <property type="component" value="Unassembled WGS sequence"/>
</dbReference>
<accession>A0AAN5I7H6</accession>